<dbReference type="EMBL" id="LYPB01000058">
    <property type="protein sequence ID" value="OAS19261.1"/>
    <property type="molecule type" value="Genomic_DNA"/>
</dbReference>
<proteinExistence type="predicted"/>
<dbReference type="STRING" id="1850517.A8708_26485"/>
<reference evidence="1 2" key="1">
    <citation type="submission" date="2016-05" db="EMBL/GenBank/DDBJ databases">
        <title>Paenibacillus sp. 1ZS3-15 nov., isolated from the rhizosphere soil.</title>
        <authorList>
            <person name="Zhang X.X."/>
            <person name="Zhang J."/>
        </authorList>
    </citation>
    <scope>NUCLEOTIDE SEQUENCE [LARGE SCALE GENOMIC DNA]</scope>
    <source>
        <strain evidence="1 2">1ZS3-15</strain>
    </source>
</reference>
<name>A0A198ADX9_9BACL</name>
<accession>A0A198ADX9</accession>
<dbReference type="OrthoDB" id="1495743at2"/>
<comment type="caution">
    <text evidence="1">The sequence shown here is derived from an EMBL/GenBank/DDBJ whole genome shotgun (WGS) entry which is preliminary data.</text>
</comment>
<sequence length="79" mass="9214">MSQVELFDDKQVVDRDYDNPMVVLYGKGPNEKCKTCDNLIQIQPGQNKYYKCELRGITHGPGTDHRVNYRACAMYKKER</sequence>
<evidence type="ECO:0000313" key="2">
    <source>
        <dbReference type="Proteomes" id="UP000078454"/>
    </source>
</evidence>
<keyword evidence="2" id="KW-1185">Reference proteome</keyword>
<gene>
    <name evidence="1" type="ORF">A8708_26485</name>
</gene>
<protein>
    <submittedName>
        <fullName evidence="1">Uncharacterized protein</fullName>
    </submittedName>
</protein>
<dbReference type="AlphaFoldDB" id="A0A198ADX9"/>
<dbReference type="RefSeq" id="WP_068663659.1">
    <property type="nucleotide sequence ID" value="NZ_LYPB01000058.1"/>
</dbReference>
<evidence type="ECO:0000313" key="1">
    <source>
        <dbReference type="EMBL" id="OAS19261.1"/>
    </source>
</evidence>
<dbReference type="Proteomes" id="UP000078454">
    <property type="component" value="Unassembled WGS sequence"/>
</dbReference>
<organism evidence="1 2">
    <name type="scientific">Paenibacillus oryzisoli</name>
    <dbReference type="NCBI Taxonomy" id="1850517"/>
    <lineage>
        <taxon>Bacteria</taxon>
        <taxon>Bacillati</taxon>
        <taxon>Bacillota</taxon>
        <taxon>Bacilli</taxon>
        <taxon>Bacillales</taxon>
        <taxon>Paenibacillaceae</taxon>
        <taxon>Paenibacillus</taxon>
    </lineage>
</organism>